<dbReference type="AlphaFoldDB" id="A0A2I0J7W0"/>
<dbReference type="InterPro" id="IPR057670">
    <property type="entry name" value="SH3_retrovirus"/>
</dbReference>
<feature type="domain" description="Retrovirus-related Pol polyprotein from transposon TNT 1-94-like beta-barrel" evidence="2">
    <location>
        <begin position="1"/>
        <end position="49"/>
    </location>
</feature>
<keyword evidence="5" id="KW-1185">Reference proteome</keyword>
<evidence type="ECO:0000256" key="1">
    <source>
        <dbReference type="ARBA" id="ARBA00022670"/>
    </source>
</evidence>
<dbReference type="PANTHER" id="PTHR42648">
    <property type="entry name" value="TRANSPOSASE, PUTATIVE-RELATED"/>
    <property type="match status" value="1"/>
</dbReference>
<sequence length="233" mass="27034">MGNGQSCKIVGIGDVCLETELRCKLLLNKVKHVPKIHLNLILTCKLDDECYNNEFSNGRWKLSKGSLIVARSQKTNTLYRMYARYNSGQAKLSKFFWGEAMKTTVDLINITPSVALDGDVPQQAWTGKEVLYKYLRIFEFRASVHISRDERSKLDTKAKQCIFLSNAHEEFGYSFWDPNSTKIIRSRDVVFFEDQTIKDLQKLKKTRGKKTKLTNRCVVVEHTLLNKWYQNPR</sequence>
<dbReference type="Pfam" id="PF25597">
    <property type="entry name" value="SH3_retrovirus"/>
    <property type="match status" value="1"/>
</dbReference>
<proteinExistence type="predicted"/>
<dbReference type="PANTHER" id="PTHR42648:SF28">
    <property type="entry name" value="TRANSPOSON-ENCODED PROTEIN WITH RIBONUCLEASE H-LIKE AND RETROVIRUS ZINC FINGER-LIKE DOMAINS"/>
    <property type="match status" value="1"/>
</dbReference>
<reference evidence="4 5" key="1">
    <citation type="submission" date="2017-11" db="EMBL/GenBank/DDBJ databases">
        <title>De-novo sequencing of pomegranate (Punica granatum L.) genome.</title>
        <authorList>
            <person name="Akparov Z."/>
            <person name="Amiraslanov A."/>
            <person name="Hajiyeva S."/>
            <person name="Abbasov M."/>
            <person name="Kaur K."/>
            <person name="Hamwieh A."/>
            <person name="Solovyev V."/>
            <person name="Salamov A."/>
            <person name="Braich B."/>
            <person name="Kosarev P."/>
            <person name="Mahmoud A."/>
            <person name="Hajiyev E."/>
            <person name="Babayeva S."/>
            <person name="Izzatullayeva V."/>
            <person name="Mammadov A."/>
            <person name="Mammadov A."/>
            <person name="Sharifova S."/>
            <person name="Ojaghi J."/>
            <person name="Eynullazada K."/>
            <person name="Bayramov B."/>
            <person name="Abdulazimova A."/>
            <person name="Shahmuradov I."/>
        </authorList>
    </citation>
    <scope>NUCLEOTIDE SEQUENCE [LARGE SCALE GENOMIC DNA]</scope>
    <source>
        <strain evidence="5">cv. AG2017</strain>
        <tissue evidence="4">Leaf</tissue>
    </source>
</reference>
<dbReference type="InterPro" id="IPR039537">
    <property type="entry name" value="Retrotran_Ty1/copia-like"/>
</dbReference>
<evidence type="ECO:0000259" key="3">
    <source>
        <dbReference type="Pfam" id="PF25597"/>
    </source>
</evidence>
<dbReference type="Pfam" id="PF22936">
    <property type="entry name" value="Pol_BBD"/>
    <property type="match status" value="1"/>
</dbReference>
<feature type="domain" description="Retroviral polymerase SH3-like" evidence="3">
    <location>
        <begin position="141"/>
        <end position="202"/>
    </location>
</feature>
<evidence type="ECO:0000313" key="5">
    <source>
        <dbReference type="Proteomes" id="UP000233551"/>
    </source>
</evidence>
<accession>A0A2I0J7W0</accession>
<evidence type="ECO:0008006" key="6">
    <source>
        <dbReference type="Google" id="ProtNLM"/>
    </source>
</evidence>
<dbReference type="InterPro" id="IPR054722">
    <property type="entry name" value="PolX-like_BBD"/>
</dbReference>
<keyword evidence="1" id="KW-0378">Hydrolase</keyword>
<dbReference type="GO" id="GO:0008233">
    <property type="term" value="F:peptidase activity"/>
    <property type="evidence" value="ECO:0007669"/>
    <property type="project" value="UniProtKB-KW"/>
</dbReference>
<comment type="caution">
    <text evidence="4">The sequence shown here is derived from an EMBL/GenBank/DDBJ whole genome shotgun (WGS) entry which is preliminary data.</text>
</comment>
<name>A0A2I0J7W0_PUNGR</name>
<evidence type="ECO:0000259" key="2">
    <source>
        <dbReference type="Pfam" id="PF22936"/>
    </source>
</evidence>
<evidence type="ECO:0000313" key="4">
    <source>
        <dbReference type="EMBL" id="PKI52331.1"/>
    </source>
</evidence>
<dbReference type="EMBL" id="PGOL01001939">
    <property type="protein sequence ID" value="PKI52331.1"/>
    <property type="molecule type" value="Genomic_DNA"/>
</dbReference>
<protein>
    <recommendedName>
        <fullName evidence="6">Reverse transcriptase Ty1/copia-type domain-containing protein</fullName>
    </recommendedName>
</protein>
<dbReference type="GO" id="GO:0006508">
    <property type="term" value="P:proteolysis"/>
    <property type="evidence" value="ECO:0007669"/>
    <property type="project" value="UniProtKB-KW"/>
</dbReference>
<organism evidence="4 5">
    <name type="scientific">Punica granatum</name>
    <name type="common">Pomegranate</name>
    <dbReference type="NCBI Taxonomy" id="22663"/>
    <lineage>
        <taxon>Eukaryota</taxon>
        <taxon>Viridiplantae</taxon>
        <taxon>Streptophyta</taxon>
        <taxon>Embryophyta</taxon>
        <taxon>Tracheophyta</taxon>
        <taxon>Spermatophyta</taxon>
        <taxon>Magnoliopsida</taxon>
        <taxon>eudicotyledons</taxon>
        <taxon>Gunneridae</taxon>
        <taxon>Pentapetalae</taxon>
        <taxon>rosids</taxon>
        <taxon>malvids</taxon>
        <taxon>Myrtales</taxon>
        <taxon>Lythraceae</taxon>
        <taxon>Punica</taxon>
    </lineage>
</organism>
<keyword evidence="1" id="KW-0645">Protease</keyword>
<gene>
    <name evidence="4" type="ORF">CRG98_027257</name>
</gene>
<dbReference type="Proteomes" id="UP000233551">
    <property type="component" value="Unassembled WGS sequence"/>
</dbReference>